<evidence type="ECO:0000259" key="5">
    <source>
        <dbReference type="PROSITE" id="PS50089"/>
    </source>
</evidence>
<reference evidence="6" key="1">
    <citation type="submission" date="2025-08" db="UniProtKB">
        <authorList>
            <consortium name="Ensembl"/>
        </authorList>
    </citation>
    <scope>IDENTIFICATION</scope>
</reference>
<dbReference type="GeneTree" id="ENSGT01150000286922"/>
<keyword evidence="7" id="KW-1185">Reference proteome</keyword>
<sequence length="173" mass="19490">MAQKGLQLDEDKYSCSICLDLLKEPVTIPCGHSYCMSCIRTHWDEEDHRKIYSCPQCREAFKKKPVLKKSTILADLVEDLKKTGVRADPDDHCYARPGDVHLPSALFLLKPILPEANCFTYTGSGTNTSEKTSILQHFLSLQAIRLADQRNAPSFDGCDSLEQNLCKRRSSLL</sequence>
<dbReference type="SMART" id="SM00184">
    <property type="entry name" value="RING"/>
    <property type="match status" value="1"/>
</dbReference>
<name>A0A3B3UVH4_9TELE</name>
<evidence type="ECO:0000256" key="3">
    <source>
        <dbReference type="ARBA" id="ARBA00022833"/>
    </source>
</evidence>
<evidence type="ECO:0000313" key="6">
    <source>
        <dbReference type="Ensembl" id="ENSPLAP00000017415.1"/>
    </source>
</evidence>
<keyword evidence="3" id="KW-0862">Zinc</keyword>
<dbReference type="SUPFAM" id="SSF57850">
    <property type="entry name" value="RING/U-box"/>
    <property type="match status" value="1"/>
</dbReference>
<dbReference type="InterPro" id="IPR051051">
    <property type="entry name" value="E3_ubiq-ligase_TRIM/RNF"/>
</dbReference>
<evidence type="ECO:0000256" key="1">
    <source>
        <dbReference type="ARBA" id="ARBA00022723"/>
    </source>
</evidence>
<dbReference type="InterPro" id="IPR001841">
    <property type="entry name" value="Znf_RING"/>
</dbReference>
<dbReference type="PROSITE" id="PS00518">
    <property type="entry name" value="ZF_RING_1"/>
    <property type="match status" value="1"/>
</dbReference>
<dbReference type="GO" id="GO:0008270">
    <property type="term" value="F:zinc ion binding"/>
    <property type="evidence" value="ECO:0007669"/>
    <property type="project" value="UniProtKB-KW"/>
</dbReference>
<proteinExistence type="predicted"/>
<reference evidence="6" key="2">
    <citation type="submission" date="2025-09" db="UniProtKB">
        <authorList>
            <consortium name="Ensembl"/>
        </authorList>
    </citation>
    <scope>IDENTIFICATION</scope>
</reference>
<accession>A0A3B3UVH4</accession>
<evidence type="ECO:0000313" key="7">
    <source>
        <dbReference type="Proteomes" id="UP000261500"/>
    </source>
</evidence>
<organism evidence="6 7">
    <name type="scientific">Poecilia latipinna</name>
    <name type="common">sailfin molly</name>
    <dbReference type="NCBI Taxonomy" id="48699"/>
    <lineage>
        <taxon>Eukaryota</taxon>
        <taxon>Metazoa</taxon>
        <taxon>Chordata</taxon>
        <taxon>Craniata</taxon>
        <taxon>Vertebrata</taxon>
        <taxon>Euteleostomi</taxon>
        <taxon>Actinopterygii</taxon>
        <taxon>Neopterygii</taxon>
        <taxon>Teleostei</taxon>
        <taxon>Neoteleostei</taxon>
        <taxon>Acanthomorphata</taxon>
        <taxon>Ovalentaria</taxon>
        <taxon>Atherinomorphae</taxon>
        <taxon>Cyprinodontiformes</taxon>
        <taxon>Poeciliidae</taxon>
        <taxon>Poeciliinae</taxon>
        <taxon>Poecilia</taxon>
    </lineage>
</organism>
<dbReference type="InterPro" id="IPR017907">
    <property type="entry name" value="Znf_RING_CS"/>
</dbReference>
<dbReference type="PROSITE" id="PS50089">
    <property type="entry name" value="ZF_RING_2"/>
    <property type="match status" value="1"/>
</dbReference>
<evidence type="ECO:0000256" key="4">
    <source>
        <dbReference type="PROSITE-ProRule" id="PRU00175"/>
    </source>
</evidence>
<dbReference type="Proteomes" id="UP000261500">
    <property type="component" value="Unplaced"/>
</dbReference>
<dbReference type="Ensembl" id="ENSPLAT00000026642.1">
    <property type="protein sequence ID" value="ENSPLAP00000017415.1"/>
    <property type="gene ID" value="ENSPLAG00000021791.1"/>
</dbReference>
<dbReference type="Pfam" id="PF15227">
    <property type="entry name" value="zf-C3HC4_4"/>
    <property type="match status" value="1"/>
</dbReference>
<dbReference type="PANTHER" id="PTHR25465:SF5">
    <property type="entry name" value="E3 UBIQUITIN_ISG15 LIGASE TRIM25-RELATED"/>
    <property type="match status" value="1"/>
</dbReference>
<feature type="domain" description="RING-type" evidence="5">
    <location>
        <begin position="15"/>
        <end position="58"/>
    </location>
</feature>
<keyword evidence="1" id="KW-0479">Metal-binding</keyword>
<dbReference type="PANTHER" id="PTHR25465">
    <property type="entry name" value="B-BOX DOMAIN CONTAINING"/>
    <property type="match status" value="1"/>
</dbReference>
<keyword evidence="2 4" id="KW-0863">Zinc-finger</keyword>
<evidence type="ECO:0000256" key="2">
    <source>
        <dbReference type="ARBA" id="ARBA00022771"/>
    </source>
</evidence>
<dbReference type="STRING" id="48699.ENSPLAP00000017415"/>
<dbReference type="AlphaFoldDB" id="A0A3B3UVH4"/>
<dbReference type="InterPro" id="IPR013083">
    <property type="entry name" value="Znf_RING/FYVE/PHD"/>
</dbReference>
<protein>
    <recommendedName>
        <fullName evidence="5">RING-type domain-containing protein</fullName>
    </recommendedName>
</protein>
<dbReference type="Gene3D" id="3.30.40.10">
    <property type="entry name" value="Zinc/RING finger domain, C3HC4 (zinc finger)"/>
    <property type="match status" value="1"/>
</dbReference>